<protein>
    <submittedName>
        <fullName evidence="3">Collagen-like protein 7</fullName>
    </submittedName>
</protein>
<dbReference type="PANTHER" id="PTHR24637">
    <property type="entry name" value="COLLAGEN"/>
    <property type="match status" value="1"/>
</dbReference>
<feature type="region of interest" description="Disordered" evidence="1">
    <location>
        <begin position="644"/>
        <end position="676"/>
    </location>
</feature>
<dbReference type="Proteomes" id="UP000186817">
    <property type="component" value="Unassembled WGS sequence"/>
</dbReference>
<accession>A0A1Q9EV15</accession>
<evidence type="ECO:0000256" key="1">
    <source>
        <dbReference type="SAM" id="MobiDB-lite"/>
    </source>
</evidence>
<feature type="compositionally biased region" description="Acidic residues" evidence="1">
    <location>
        <begin position="653"/>
        <end position="676"/>
    </location>
</feature>
<keyword evidence="2" id="KW-0812">Transmembrane</keyword>
<keyword evidence="3" id="KW-0176">Collagen</keyword>
<organism evidence="3 4">
    <name type="scientific">Symbiodinium microadriaticum</name>
    <name type="common">Dinoflagellate</name>
    <name type="synonym">Zooxanthella microadriatica</name>
    <dbReference type="NCBI Taxonomy" id="2951"/>
    <lineage>
        <taxon>Eukaryota</taxon>
        <taxon>Sar</taxon>
        <taxon>Alveolata</taxon>
        <taxon>Dinophyceae</taxon>
        <taxon>Suessiales</taxon>
        <taxon>Symbiodiniaceae</taxon>
        <taxon>Symbiodinium</taxon>
    </lineage>
</organism>
<evidence type="ECO:0000256" key="2">
    <source>
        <dbReference type="SAM" id="Phobius"/>
    </source>
</evidence>
<keyword evidence="4" id="KW-1185">Reference proteome</keyword>
<feature type="transmembrane region" description="Helical" evidence="2">
    <location>
        <begin position="610"/>
        <end position="629"/>
    </location>
</feature>
<dbReference type="AlphaFoldDB" id="A0A1Q9EV15"/>
<keyword evidence="2" id="KW-0472">Membrane</keyword>
<feature type="region of interest" description="Disordered" evidence="1">
    <location>
        <begin position="547"/>
        <end position="592"/>
    </location>
</feature>
<evidence type="ECO:0000313" key="3">
    <source>
        <dbReference type="EMBL" id="OLQ11255.1"/>
    </source>
</evidence>
<dbReference type="OrthoDB" id="441555at2759"/>
<comment type="caution">
    <text evidence="3">The sequence shown here is derived from an EMBL/GenBank/DDBJ whole genome shotgun (WGS) entry which is preliminary data.</text>
</comment>
<sequence length="676" mass="73119">MLACLLVQAKFDFRSHVLPTCLSVNIMESFDGTPEEKNAVLGLLTEMGYAVEQGAGIPQLQKDVRELGQEALMESIPKDTAFRTRASLSRFVKALMLGEADPLPAGLIGPLDTRAEKDERFHIMLHNIFKADEKERKLTIRVIHLSRFVDYTMQSRQHAKLVLPEGSSLQLICEMSQHVSFHRVFSAKDLSVSKGSVVYFHSWTWGSSGYAAFAARLRPPLAPVQPTACVYHFCGPDADPEQGVLKVWHAHAGEIKSENNLTKLERYQSMAVLPVERESKASVRLGPEELVKANGGNVYFYSAHDRQSWSEEEMALANKFCPLMILFPLYILVMLILICMVDARKKKRPLCHLAYDVGHASKGKTIIGPCIVWHFCNFSLGGPETLFLKPKPLTSKDNAKPGFAITSAQSCAVPAAAGFALSIWDNPEYDPDDVQKSALREKIVELDTGKFADRHVYVLWNTRRATMDFARGYLGVVPGAGKVSTAEWDAQDEYSGVEDTKKVQGTKYTSAICHTAGKVGPAGVKGAKGTKYTSAICHTAGKVGPAGVKGAKGDRGPAGNAGAPGKAGAKGEKGDAGAVGEPGEVGETGPEGQDADVAGFATMGRTGCSMLGIAGGLCLVITIVSWLQIRAILVILLNKVAPKKEAGGGMEQAPEEEGGYEGEGWEEEQYAEETQM</sequence>
<evidence type="ECO:0000313" key="4">
    <source>
        <dbReference type="Proteomes" id="UP000186817"/>
    </source>
</evidence>
<dbReference type="EMBL" id="LSRX01000062">
    <property type="protein sequence ID" value="OLQ11255.1"/>
    <property type="molecule type" value="Genomic_DNA"/>
</dbReference>
<dbReference type="InterPro" id="IPR008160">
    <property type="entry name" value="Collagen"/>
</dbReference>
<reference evidence="3 4" key="1">
    <citation type="submission" date="2016-02" db="EMBL/GenBank/DDBJ databases">
        <title>Genome analysis of coral dinoflagellate symbionts highlights evolutionary adaptations to a symbiotic lifestyle.</title>
        <authorList>
            <person name="Aranda M."/>
            <person name="Li Y."/>
            <person name="Liew Y.J."/>
            <person name="Baumgarten S."/>
            <person name="Simakov O."/>
            <person name="Wilson M."/>
            <person name="Piel J."/>
            <person name="Ashoor H."/>
            <person name="Bougouffa S."/>
            <person name="Bajic V.B."/>
            <person name="Ryu T."/>
            <person name="Ravasi T."/>
            <person name="Bayer T."/>
            <person name="Micklem G."/>
            <person name="Kim H."/>
            <person name="Bhak J."/>
            <person name="Lajeunesse T.C."/>
            <person name="Voolstra C.R."/>
        </authorList>
    </citation>
    <scope>NUCLEOTIDE SEQUENCE [LARGE SCALE GENOMIC DNA]</scope>
    <source>
        <strain evidence="3 4">CCMP2467</strain>
    </source>
</reference>
<keyword evidence="2" id="KW-1133">Transmembrane helix</keyword>
<gene>
    <name evidence="3" type="ORF">AK812_SmicGene4936</name>
</gene>
<dbReference type="Pfam" id="PF01391">
    <property type="entry name" value="Collagen"/>
    <property type="match status" value="1"/>
</dbReference>
<feature type="compositionally biased region" description="Low complexity" evidence="1">
    <location>
        <begin position="576"/>
        <end position="592"/>
    </location>
</feature>
<proteinExistence type="predicted"/>
<name>A0A1Q9EV15_SYMMI</name>
<feature type="transmembrane region" description="Helical" evidence="2">
    <location>
        <begin position="323"/>
        <end position="341"/>
    </location>
</feature>
<feature type="compositionally biased region" description="Low complexity" evidence="1">
    <location>
        <begin position="557"/>
        <end position="567"/>
    </location>
</feature>